<reference evidence="1 2" key="1">
    <citation type="submission" date="2016-11" db="EMBL/GenBank/DDBJ databases">
        <authorList>
            <person name="Jaros S."/>
            <person name="Januszkiewicz K."/>
            <person name="Wedrychowicz H."/>
        </authorList>
    </citation>
    <scope>NUCLEOTIDE SEQUENCE [LARGE SCALE GENOMIC DNA]</scope>
    <source>
        <strain evidence="1 2">DSM 22153</strain>
    </source>
</reference>
<protein>
    <submittedName>
        <fullName evidence="1">Uncharacterized protein</fullName>
    </submittedName>
</protein>
<accession>A0A1M7P8F5</accession>
<dbReference type="AlphaFoldDB" id="A0A1M7P8F5"/>
<name>A0A1M7P8F5_9HYPH</name>
<dbReference type="STRING" id="735517.SAMN05444272_4199"/>
<gene>
    <name evidence="1" type="ORF">SAMN05444272_4199</name>
</gene>
<evidence type="ECO:0000313" key="1">
    <source>
        <dbReference type="EMBL" id="SHN12944.1"/>
    </source>
</evidence>
<dbReference type="Proteomes" id="UP000186002">
    <property type="component" value="Unassembled WGS sequence"/>
</dbReference>
<evidence type="ECO:0000313" key="2">
    <source>
        <dbReference type="Proteomes" id="UP000186002"/>
    </source>
</evidence>
<sequence>MARSEGYGGTQLPSSLLLTLQGTAQDLREIQSLSHNNANAKQLSGIVQFDLRARFQP</sequence>
<organism evidence="1 2">
    <name type="scientific">Roseibium suaedae</name>
    <dbReference type="NCBI Taxonomy" id="735517"/>
    <lineage>
        <taxon>Bacteria</taxon>
        <taxon>Pseudomonadati</taxon>
        <taxon>Pseudomonadota</taxon>
        <taxon>Alphaproteobacteria</taxon>
        <taxon>Hyphomicrobiales</taxon>
        <taxon>Stappiaceae</taxon>
        <taxon>Roseibium</taxon>
    </lineage>
</organism>
<dbReference type="EMBL" id="FRBW01000006">
    <property type="protein sequence ID" value="SHN12944.1"/>
    <property type="molecule type" value="Genomic_DNA"/>
</dbReference>
<keyword evidence="2" id="KW-1185">Reference proteome</keyword>
<proteinExistence type="predicted"/>